<gene>
    <name evidence="2" type="ORF">H8699_00670</name>
</gene>
<sequence>MARNLYRWCAAALCASLLVTAACAPQEEELLPEDEYQVNEVIPGAQQDEPEPVVVPEQEDKLTPAGYDMYKLGYFAKEHIGPDEALYKAVFDAVQEQKTELDISAFGADREAVEKVAQALEDCYEFGYFAGLELGEDGKTLSILYEGDLEQGKQDRDAFRARVSEILQVVAGQERPAASAVMELYQYLCANITLDTESGETYSGALHGLLDGRTDALGFAQLMRYLLDQMGVEVHITFGEDIKDVWNTVKIDGEYFHLDAAREAEADAGQAYKYFGLSDKEFLKRAAAASWSSGKAEGVTYETPAATGNRFTPLQGYNIIAVDFAGERYYTIDTSGEGTPIAAYDLRTHEKGTVYTAQAANLAFYKGLLYFSDTADGLKLKSLEPESETVAAVADLEVTRLLCKADGVYAYDDVRGEETIIKPE</sequence>
<accession>A0A926CWH0</accession>
<dbReference type="SUPFAM" id="SSF54001">
    <property type="entry name" value="Cysteine proteinases"/>
    <property type="match status" value="1"/>
</dbReference>
<dbReference type="InterPro" id="IPR038765">
    <property type="entry name" value="Papain-like_cys_pep_sf"/>
</dbReference>
<evidence type="ECO:0000313" key="3">
    <source>
        <dbReference type="Proteomes" id="UP000654279"/>
    </source>
</evidence>
<dbReference type="RefSeq" id="WP_249284022.1">
    <property type="nucleotide sequence ID" value="NZ_JACRSO010000001.1"/>
</dbReference>
<dbReference type="EMBL" id="JACRSO010000001">
    <property type="protein sequence ID" value="MBC8527950.1"/>
    <property type="molecule type" value="Genomic_DNA"/>
</dbReference>
<evidence type="ECO:0000313" key="2">
    <source>
        <dbReference type="EMBL" id="MBC8527950.1"/>
    </source>
</evidence>
<evidence type="ECO:0008006" key="4">
    <source>
        <dbReference type="Google" id="ProtNLM"/>
    </source>
</evidence>
<name>A0A926CWH0_9FIRM</name>
<organism evidence="2 3">
    <name type="scientific">Luoshenia tenuis</name>
    <dbReference type="NCBI Taxonomy" id="2763654"/>
    <lineage>
        <taxon>Bacteria</taxon>
        <taxon>Bacillati</taxon>
        <taxon>Bacillota</taxon>
        <taxon>Clostridia</taxon>
        <taxon>Christensenellales</taxon>
        <taxon>Christensenellaceae</taxon>
        <taxon>Luoshenia</taxon>
    </lineage>
</organism>
<keyword evidence="1" id="KW-0732">Signal</keyword>
<evidence type="ECO:0000256" key="1">
    <source>
        <dbReference type="SAM" id="SignalP"/>
    </source>
</evidence>
<dbReference type="AlphaFoldDB" id="A0A926CWH0"/>
<protein>
    <recommendedName>
        <fullName evidence="4">Transglutaminase-like domain-containing protein</fullName>
    </recommendedName>
</protein>
<dbReference type="PROSITE" id="PS51257">
    <property type="entry name" value="PROKAR_LIPOPROTEIN"/>
    <property type="match status" value="1"/>
</dbReference>
<comment type="caution">
    <text evidence="2">The sequence shown here is derived from an EMBL/GenBank/DDBJ whole genome shotgun (WGS) entry which is preliminary data.</text>
</comment>
<keyword evidence="3" id="KW-1185">Reference proteome</keyword>
<dbReference type="Proteomes" id="UP000654279">
    <property type="component" value="Unassembled WGS sequence"/>
</dbReference>
<feature type="signal peptide" evidence="1">
    <location>
        <begin position="1"/>
        <end position="24"/>
    </location>
</feature>
<reference evidence="2" key="1">
    <citation type="submission" date="2020-08" db="EMBL/GenBank/DDBJ databases">
        <title>Genome public.</title>
        <authorList>
            <person name="Liu C."/>
            <person name="Sun Q."/>
        </authorList>
    </citation>
    <scope>NUCLEOTIDE SEQUENCE</scope>
    <source>
        <strain evidence="2">NSJ-44</strain>
    </source>
</reference>
<proteinExistence type="predicted"/>
<feature type="chain" id="PRO_5037668381" description="Transglutaminase-like domain-containing protein" evidence="1">
    <location>
        <begin position="25"/>
        <end position="424"/>
    </location>
</feature>